<feature type="compositionally biased region" description="Polar residues" evidence="1">
    <location>
        <begin position="1"/>
        <end position="15"/>
    </location>
</feature>
<evidence type="ECO:0000313" key="3">
    <source>
        <dbReference type="Proteomes" id="UP000626109"/>
    </source>
</evidence>
<name>A0A813IMK3_POLGL</name>
<sequence>MIQQTSSRTRLSTVTGRLGTCPSSSSSEASSSTSSSARTATSTRLWRRHAHSCCPCWKRRLPWPSMNRKGAAAKM</sequence>
<comment type="caution">
    <text evidence="2">The sequence shown here is derived from an EMBL/GenBank/DDBJ whole genome shotgun (WGS) entry which is preliminary data.</text>
</comment>
<evidence type="ECO:0000256" key="1">
    <source>
        <dbReference type="SAM" id="MobiDB-lite"/>
    </source>
</evidence>
<gene>
    <name evidence="2" type="ORF">PGLA2088_LOCUS12059</name>
</gene>
<evidence type="ECO:0000313" key="2">
    <source>
        <dbReference type="EMBL" id="CAE8656252.1"/>
    </source>
</evidence>
<dbReference type="EMBL" id="CAJNNW010014129">
    <property type="protein sequence ID" value="CAE8656252.1"/>
    <property type="molecule type" value="Genomic_DNA"/>
</dbReference>
<protein>
    <submittedName>
        <fullName evidence="2">Uncharacterized protein</fullName>
    </submittedName>
</protein>
<organism evidence="2 3">
    <name type="scientific">Polarella glacialis</name>
    <name type="common">Dinoflagellate</name>
    <dbReference type="NCBI Taxonomy" id="89957"/>
    <lineage>
        <taxon>Eukaryota</taxon>
        <taxon>Sar</taxon>
        <taxon>Alveolata</taxon>
        <taxon>Dinophyceae</taxon>
        <taxon>Suessiales</taxon>
        <taxon>Suessiaceae</taxon>
        <taxon>Polarella</taxon>
    </lineage>
</organism>
<accession>A0A813IMK3</accession>
<reference evidence="2" key="1">
    <citation type="submission" date="2021-02" db="EMBL/GenBank/DDBJ databases">
        <authorList>
            <person name="Dougan E. K."/>
            <person name="Rhodes N."/>
            <person name="Thang M."/>
            <person name="Chan C."/>
        </authorList>
    </citation>
    <scope>NUCLEOTIDE SEQUENCE</scope>
</reference>
<feature type="compositionally biased region" description="Low complexity" evidence="1">
    <location>
        <begin position="23"/>
        <end position="43"/>
    </location>
</feature>
<proteinExistence type="predicted"/>
<feature type="region of interest" description="Disordered" evidence="1">
    <location>
        <begin position="1"/>
        <end position="45"/>
    </location>
</feature>
<feature type="non-terminal residue" evidence="2">
    <location>
        <position position="1"/>
    </location>
</feature>
<dbReference type="AlphaFoldDB" id="A0A813IMK3"/>
<dbReference type="Proteomes" id="UP000626109">
    <property type="component" value="Unassembled WGS sequence"/>
</dbReference>